<dbReference type="EMBL" id="FXBL01000004">
    <property type="protein sequence ID" value="SMH27746.1"/>
    <property type="molecule type" value="Genomic_DNA"/>
</dbReference>
<dbReference type="InterPro" id="IPR043429">
    <property type="entry name" value="ArtM/GltK/GlnP/TcyL/YhdX-like"/>
</dbReference>
<reference evidence="12 13" key="1">
    <citation type="submission" date="2017-04" db="EMBL/GenBank/DDBJ databases">
        <authorList>
            <person name="Afonso C.L."/>
            <person name="Miller P.J."/>
            <person name="Scott M.A."/>
            <person name="Spackman E."/>
            <person name="Goraichik I."/>
            <person name="Dimitrov K.M."/>
            <person name="Suarez D.L."/>
            <person name="Swayne D.E."/>
        </authorList>
    </citation>
    <scope>NUCLEOTIDE SEQUENCE [LARGE SCALE GENOMIC DNA]</scope>
    <source>
        <strain evidence="12 13">B5P</strain>
    </source>
</reference>
<dbReference type="OrthoDB" id="7190458at2"/>
<feature type="domain" description="ABC transmembrane type-1" evidence="11">
    <location>
        <begin position="25"/>
        <end position="212"/>
    </location>
</feature>
<feature type="transmembrane region" description="Helical" evidence="10">
    <location>
        <begin position="94"/>
        <end position="117"/>
    </location>
</feature>
<dbReference type="PROSITE" id="PS50928">
    <property type="entry name" value="ABC_TM1"/>
    <property type="match status" value="1"/>
</dbReference>
<evidence type="ECO:0000256" key="5">
    <source>
        <dbReference type="ARBA" id="ARBA00022475"/>
    </source>
</evidence>
<keyword evidence="7" id="KW-0029">Amino-acid transport</keyword>
<dbReference type="InterPro" id="IPR035906">
    <property type="entry name" value="MetI-like_sf"/>
</dbReference>
<evidence type="ECO:0000313" key="12">
    <source>
        <dbReference type="EMBL" id="SMH27746.1"/>
    </source>
</evidence>
<dbReference type="PANTHER" id="PTHR30614">
    <property type="entry name" value="MEMBRANE COMPONENT OF AMINO ACID ABC TRANSPORTER"/>
    <property type="match status" value="1"/>
</dbReference>
<evidence type="ECO:0000256" key="9">
    <source>
        <dbReference type="ARBA" id="ARBA00023136"/>
    </source>
</evidence>
<keyword evidence="6 10" id="KW-0812">Transmembrane</keyword>
<comment type="similarity">
    <text evidence="3">Belongs to the binding-protein-dependent transport system permease family. HisMQ subfamily.</text>
</comment>
<keyword evidence="5" id="KW-1003">Cell membrane</keyword>
<evidence type="ECO:0000256" key="1">
    <source>
        <dbReference type="ARBA" id="ARBA00003159"/>
    </source>
</evidence>
<dbReference type="SUPFAM" id="SSF161098">
    <property type="entry name" value="MetI-like"/>
    <property type="match status" value="1"/>
</dbReference>
<feature type="transmembrane region" description="Helical" evidence="10">
    <location>
        <begin position="59"/>
        <end position="82"/>
    </location>
</feature>
<proteinExistence type="inferred from homology"/>
<keyword evidence="13" id="KW-1185">Reference proteome</keyword>
<dbReference type="PANTHER" id="PTHR30614:SF20">
    <property type="entry name" value="GLUTAMINE TRANSPORT SYSTEM PERMEASE PROTEIN GLNP"/>
    <property type="match status" value="1"/>
</dbReference>
<evidence type="ECO:0000313" key="13">
    <source>
        <dbReference type="Proteomes" id="UP000193083"/>
    </source>
</evidence>
<dbReference type="Pfam" id="PF00528">
    <property type="entry name" value="BPD_transp_1"/>
    <property type="match status" value="1"/>
</dbReference>
<dbReference type="Gene3D" id="1.10.3720.10">
    <property type="entry name" value="MetI-like"/>
    <property type="match status" value="1"/>
</dbReference>
<dbReference type="GO" id="GO:0022857">
    <property type="term" value="F:transmembrane transporter activity"/>
    <property type="evidence" value="ECO:0007669"/>
    <property type="project" value="InterPro"/>
</dbReference>
<evidence type="ECO:0000256" key="2">
    <source>
        <dbReference type="ARBA" id="ARBA00004429"/>
    </source>
</evidence>
<name>A0A1X7MUP7_9HYPH</name>
<dbReference type="InterPro" id="IPR010065">
    <property type="entry name" value="AA_ABC_transptr_permease_3TM"/>
</dbReference>
<evidence type="ECO:0000256" key="6">
    <source>
        <dbReference type="ARBA" id="ARBA00022692"/>
    </source>
</evidence>
<evidence type="ECO:0000256" key="10">
    <source>
        <dbReference type="RuleBase" id="RU363032"/>
    </source>
</evidence>
<accession>A0A1X7MUP7</accession>
<dbReference type="GO" id="GO:0043190">
    <property type="term" value="C:ATP-binding cassette (ABC) transporter complex"/>
    <property type="evidence" value="ECO:0007669"/>
    <property type="project" value="InterPro"/>
</dbReference>
<evidence type="ECO:0000256" key="4">
    <source>
        <dbReference type="ARBA" id="ARBA00022448"/>
    </source>
</evidence>
<evidence type="ECO:0000256" key="8">
    <source>
        <dbReference type="ARBA" id="ARBA00022989"/>
    </source>
</evidence>
<evidence type="ECO:0000259" key="11">
    <source>
        <dbReference type="PROSITE" id="PS50928"/>
    </source>
</evidence>
<organism evidence="12 13">
    <name type="scientific">Mesorhizobium australicum</name>
    <dbReference type="NCBI Taxonomy" id="536018"/>
    <lineage>
        <taxon>Bacteria</taxon>
        <taxon>Pseudomonadati</taxon>
        <taxon>Pseudomonadota</taxon>
        <taxon>Alphaproteobacteria</taxon>
        <taxon>Hyphomicrobiales</taxon>
        <taxon>Phyllobacteriaceae</taxon>
        <taxon>Mesorhizobium</taxon>
    </lineage>
</organism>
<keyword evidence="4 10" id="KW-0813">Transport</keyword>
<dbReference type="NCBIfam" id="TIGR01726">
    <property type="entry name" value="HEQRo_perm_3TM"/>
    <property type="match status" value="1"/>
</dbReference>
<keyword evidence="8 10" id="KW-1133">Transmembrane helix</keyword>
<feature type="transmembrane region" description="Helical" evidence="10">
    <location>
        <begin position="193"/>
        <end position="211"/>
    </location>
</feature>
<dbReference type="InterPro" id="IPR000515">
    <property type="entry name" value="MetI-like"/>
</dbReference>
<dbReference type="CDD" id="cd06261">
    <property type="entry name" value="TM_PBP2"/>
    <property type="match status" value="1"/>
</dbReference>
<protein>
    <submittedName>
        <fullName evidence="12">Amino acid ABC transporter membrane protein 1, PAAT family</fullName>
    </submittedName>
</protein>
<dbReference type="RefSeq" id="WP_085467470.1">
    <property type="nucleotide sequence ID" value="NZ_FXBL01000004.1"/>
</dbReference>
<dbReference type="Proteomes" id="UP000193083">
    <property type="component" value="Unassembled WGS sequence"/>
</dbReference>
<dbReference type="GO" id="GO:0006865">
    <property type="term" value="P:amino acid transport"/>
    <property type="evidence" value="ECO:0007669"/>
    <property type="project" value="UniProtKB-KW"/>
</dbReference>
<feature type="transmembrane region" description="Helical" evidence="10">
    <location>
        <begin position="21"/>
        <end position="47"/>
    </location>
</feature>
<sequence length="223" mass="24009">MAEFFDAFFNVRIILRYLPDLLLGMAVTLGLAVALTILGLALGTALAMLRSYGFRLLNFFIVIFADVMRALPPLMVIVLLYFGLPYSGIRLNGAVVTVISLGLILAAFVEELVWAGIRALDKGQFEAARASGLQHGQALAHVIVPQAVRLVLPALISRLIIMIKATSLASVVAVPDLIAQASAALGFSSNASPLFAASIGYLVLLVPFVVWGRRIEARYKWGK</sequence>
<gene>
    <name evidence="12" type="ORF">SAMN02982922_0620</name>
</gene>
<keyword evidence="9 10" id="KW-0472">Membrane</keyword>
<dbReference type="AlphaFoldDB" id="A0A1X7MUP7"/>
<evidence type="ECO:0000256" key="3">
    <source>
        <dbReference type="ARBA" id="ARBA00010072"/>
    </source>
</evidence>
<comment type="function">
    <text evidence="1">Part of the binding-protein-dependent transport system for glutamine; probably responsible for the translocation of the substrate across the membrane.</text>
</comment>
<comment type="subcellular location">
    <subcellularLocation>
        <location evidence="2">Cell inner membrane</location>
        <topology evidence="2">Multi-pass membrane protein</topology>
    </subcellularLocation>
    <subcellularLocation>
        <location evidence="10">Cell membrane</location>
        <topology evidence="10">Multi-pass membrane protein</topology>
    </subcellularLocation>
</comment>
<evidence type="ECO:0000256" key="7">
    <source>
        <dbReference type="ARBA" id="ARBA00022970"/>
    </source>
</evidence>